<evidence type="ECO:0000313" key="8">
    <source>
        <dbReference type="WBParaSite" id="MBELARI_LOCUS21068"/>
    </source>
</evidence>
<protein>
    <submittedName>
        <fullName evidence="7 8">Uncharacterized protein</fullName>
    </submittedName>
</protein>
<dbReference type="AlphaFoldDB" id="A0AAF3J7I3"/>
<dbReference type="Pfam" id="PF01060">
    <property type="entry name" value="TTR-52"/>
    <property type="match status" value="1"/>
</dbReference>
<comment type="subcellular location">
    <subcellularLocation>
        <location evidence="1">Secreted</location>
    </subcellularLocation>
</comment>
<proteinExistence type="inferred from homology"/>
<comment type="similarity">
    <text evidence="2">Belongs to the nematode transthyretin-like family.</text>
</comment>
<evidence type="ECO:0000256" key="1">
    <source>
        <dbReference type="ARBA" id="ARBA00004613"/>
    </source>
</evidence>
<dbReference type="GO" id="GO:0005576">
    <property type="term" value="C:extracellular region"/>
    <property type="evidence" value="ECO:0007669"/>
    <property type="project" value="UniProtKB-SubCell"/>
</dbReference>
<organism evidence="6 8">
    <name type="scientific">Mesorhabditis belari</name>
    <dbReference type="NCBI Taxonomy" id="2138241"/>
    <lineage>
        <taxon>Eukaryota</taxon>
        <taxon>Metazoa</taxon>
        <taxon>Ecdysozoa</taxon>
        <taxon>Nematoda</taxon>
        <taxon>Chromadorea</taxon>
        <taxon>Rhabditida</taxon>
        <taxon>Rhabditina</taxon>
        <taxon>Rhabditomorpha</taxon>
        <taxon>Rhabditoidea</taxon>
        <taxon>Rhabditidae</taxon>
        <taxon>Mesorhabditinae</taxon>
        <taxon>Mesorhabditis</taxon>
    </lineage>
</organism>
<dbReference type="Gene3D" id="2.60.40.3330">
    <property type="match status" value="1"/>
</dbReference>
<keyword evidence="4 5" id="KW-0732">Signal</keyword>
<dbReference type="PANTHER" id="PTHR21700:SF48">
    <property type="entry name" value="TRANSTHYRETIN-LIKE FAMILY PROTEIN"/>
    <property type="match status" value="1"/>
</dbReference>
<accession>A0AAF3J7I3</accession>
<dbReference type="InterPro" id="IPR001534">
    <property type="entry name" value="Transthyretin-like"/>
</dbReference>
<keyword evidence="3" id="KW-0964">Secreted</keyword>
<name>A0AAF3J7I3_9BILA</name>
<evidence type="ECO:0000256" key="4">
    <source>
        <dbReference type="ARBA" id="ARBA00022729"/>
    </source>
</evidence>
<evidence type="ECO:0000256" key="5">
    <source>
        <dbReference type="SAM" id="SignalP"/>
    </source>
</evidence>
<sequence length="170" mass="19347">MQCLIVLFNFLLLFYFTDSAAAQPAADAIAKRAVGGKGVLLCGKKPIEGVIIRLFRVAQSKKDDLNQILDEKLTGVDGSFHIDGNTNGFPLNETTIDGTLTFYHSCDEDKEKVKKNGYRKFNYHIPQDYVSYGSKPKKHYDLGYLNLQLEFPEEKHEKNFKEYVKASVDW</sequence>
<reference evidence="7 8" key="1">
    <citation type="submission" date="2024-02" db="UniProtKB">
        <authorList>
            <consortium name="WormBaseParasite"/>
        </authorList>
    </citation>
    <scope>IDENTIFICATION</scope>
</reference>
<dbReference type="InterPro" id="IPR038479">
    <property type="entry name" value="Transthyretin-like_sf"/>
</dbReference>
<feature type="signal peptide" evidence="5">
    <location>
        <begin position="1"/>
        <end position="22"/>
    </location>
</feature>
<dbReference type="GO" id="GO:0009986">
    <property type="term" value="C:cell surface"/>
    <property type="evidence" value="ECO:0007669"/>
    <property type="project" value="InterPro"/>
</dbReference>
<dbReference type="PANTHER" id="PTHR21700">
    <property type="entry name" value="TRANSTHYRETIN-LIKE FAMILY PROTEIN-RELATED"/>
    <property type="match status" value="1"/>
</dbReference>
<keyword evidence="6" id="KW-1185">Reference proteome</keyword>
<dbReference type="WBParaSite" id="MBELARI_LOCUS19">
    <property type="protein sequence ID" value="MBELARI_LOCUS19"/>
    <property type="gene ID" value="MBELARI_LOCUS19"/>
</dbReference>
<evidence type="ECO:0000313" key="7">
    <source>
        <dbReference type="WBParaSite" id="MBELARI_LOCUS19"/>
    </source>
</evidence>
<dbReference type="Proteomes" id="UP000887575">
    <property type="component" value="Unassembled WGS sequence"/>
</dbReference>
<evidence type="ECO:0000256" key="3">
    <source>
        <dbReference type="ARBA" id="ARBA00022525"/>
    </source>
</evidence>
<evidence type="ECO:0000256" key="2">
    <source>
        <dbReference type="ARBA" id="ARBA00010112"/>
    </source>
</evidence>
<evidence type="ECO:0000313" key="6">
    <source>
        <dbReference type="Proteomes" id="UP000887575"/>
    </source>
</evidence>
<dbReference type="WBParaSite" id="MBELARI_LOCUS21068">
    <property type="protein sequence ID" value="MBELARI_LOCUS21068"/>
    <property type="gene ID" value="MBELARI_LOCUS21068"/>
</dbReference>
<feature type="chain" id="PRO_5041856448" evidence="5">
    <location>
        <begin position="23"/>
        <end position="170"/>
    </location>
</feature>